<proteinExistence type="predicted"/>
<protein>
    <submittedName>
        <fullName evidence="1">Uncharacterized protein</fullName>
    </submittedName>
</protein>
<dbReference type="Proteomes" id="UP000250321">
    <property type="component" value="Unassembled WGS sequence"/>
</dbReference>
<evidence type="ECO:0000313" key="1">
    <source>
        <dbReference type="EMBL" id="PQQ19832.1"/>
    </source>
</evidence>
<evidence type="ECO:0000313" key="2">
    <source>
        <dbReference type="Proteomes" id="UP000250321"/>
    </source>
</evidence>
<accession>A0A314ZE74</accession>
<comment type="caution">
    <text evidence="1">The sequence shown here is derived from an EMBL/GenBank/DDBJ whole genome shotgun (WGS) entry which is preliminary data.</text>
</comment>
<organism evidence="1 2">
    <name type="scientific">Prunus yedoensis var. nudiflora</name>
    <dbReference type="NCBI Taxonomy" id="2094558"/>
    <lineage>
        <taxon>Eukaryota</taxon>
        <taxon>Viridiplantae</taxon>
        <taxon>Streptophyta</taxon>
        <taxon>Embryophyta</taxon>
        <taxon>Tracheophyta</taxon>
        <taxon>Spermatophyta</taxon>
        <taxon>Magnoliopsida</taxon>
        <taxon>eudicotyledons</taxon>
        <taxon>Gunneridae</taxon>
        <taxon>Pentapetalae</taxon>
        <taxon>rosids</taxon>
        <taxon>fabids</taxon>
        <taxon>Rosales</taxon>
        <taxon>Rosaceae</taxon>
        <taxon>Amygdaloideae</taxon>
        <taxon>Amygdaleae</taxon>
        <taxon>Prunus</taxon>
    </lineage>
</organism>
<keyword evidence="2" id="KW-1185">Reference proteome</keyword>
<name>A0A314ZE74_PRUYE</name>
<gene>
    <name evidence="1" type="ORF">Pyn_28711</name>
</gene>
<dbReference type="EMBL" id="PJQY01000055">
    <property type="protein sequence ID" value="PQQ19832.1"/>
    <property type="molecule type" value="Genomic_DNA"/>
</dbReference>
<dbReference type="AlphaFoldDB" id="A0A314ZE74"/>
<sequence>MEIVNTVDPNAEANFNVRDRTMKRVMKRVRAIPDLLREQTVGSCKLSSLAFTAHSLVSLAC</sequence>
<reference evidence="1 2" key="1">
    <citation type="submission" date="2018-02" db="EMBL/GenBank/DDBJ databases">
        <title>Draft genome of wild Prunus yedoensis var. nudiflora.</title>
        <authorList>
            <person name="Baek S."/>
            <person name="Kim J.-H."/>
            <person name="Choi K."/>
            <person name="Kim G.-B."/>
            <person name="Cho A."/>
            <person name="Jang H."/>
            <person name="Shin C.-H."/>
            <person name="Yu H.-J."/>
            <person name="Mun J.-H."/>
        </authorList>
    </citation>
    <scope>NUCLEOTIDE SEQUENCE [LARGE SCALE GENOMIC DNA]</scope>
    <source>
        <strain evidence="2">cv. Jeju island</strain>
        <tissue evidence="1">Leaf</tissue>
    </source>
</reference>